<dbReference type="AlphaFoldDB" id="A8NRZ2"/>
<dbReference type="STRING" id="240176.A8NRZ2"/>
<evidence type="ECO:0000259" key="6">
    <source>
        <dbReference type="PROSITE" id="PS50137"/>
    </source>
</evidence>
<dbReference type="GO" id="GO:0004525">
    <property type="term" value="F:ribonuclease III activity"/>
    <property type="evidence" value="ECO:0007669"/>
    <property type="project" value="InterPro"/>
</dbReference>
<dbReference type="VEuPathDB" id="FungiDB:CC1G_02981"/>
<dbReference type="PANTHER" id="PTHR11207:SF0">
    <property type="entry name" value="RIBONUCLEASE 3"/>
    <property type="match status" value="1"/>
</dbReference>
<organism evidence="8 9">
    <name type="scientific">Coprinopsis cinerea (strain Okayama-7 / 130 / ATCC MYA-4618 / FGSC 9003)</name>
    <name type="common">Inky cap fungus</name>
    <name type="synonym">Hormographiella aspergillata</name>
    <dbReference type="NCBI Taxonomy" id="240176"/>
    <lineage>
        <taxon>Eukaryota</taxon>
        <taxon>Fungi</taxon>
        <taxon>Dikarya</taxon>
        <taxon>Basidiomycota</taxon>
        <taxon>Agaricomycotina</taxon>
        <taxon>Agaricomycetes</taxon>
        <taxon>Agaricomycetidae</taxon>
        <taxon>Agaricales</taxon>
        <taxon>Agaricineae</taxon>
        <taxon>Psathyrellaceae</taxon>
        <taxon>Coprinopsis</taxon>
    </lineage>
</organism>
<dbReference type="SUPFAM" id="SSF54768">
    <property type="entry name" value="dsRNA-binding domain-like"/>
    <property type="match status" value="1"/>
</dbReference>
<reference evidence="8 9" key="1">
    <citation type="journal article" date="2010" name="Proc. Natl. Acad. Sci. U.S.A.">
        <title>Insights into evolution of multicellular fungi from the assembled chromosomes of the mushroom Coprinopsis cinerea (Coprinus cinereus).</title>
        <authorList>
            <person name="Stajich J.E."/>
            <person name="Wilke S.K."/>
            <person name="Ahren D."/>
            <person name="Au C.H."/>
            <person name="Birren B.W."/>
            <person name="Borodovsky M."/>
            <person name="Burns C."/>
            <person name="Canback B."/>
            <person name="Casselton L.A."/>
            <person name="Cheng C.K."/>
            <person name="Deng J."/>
            <person name="Dietrich F.S."/>
            <person name="Fargo D.C."/>
            <person name="Farman M.L."/>
            <person name="Gathman A.C."/>
            <person name="Goldberg J."/>
            <person name="Guigo R."/>
            <person name="Hoegger P.J."/>
            <person name="Hooker J.B."/>
            <person name="Huggins A."/>
            <person name="James T.Y."/>
            <person name="Kamada T."/>
            <person name="Kilaru S."/>
            <person name="Kodira C."/>
            <person name="Kues U."/>
            <person name="Kupfer D."/>
            <person name="Kwan H.S."/>
            <person name="Lomsadze A."/>
            <person name="Li W."/>
            <person name="Lilly W.W."/>
            <person name="Ma L.J."/>
            <person name="Mackey A.J."/>
            <person name="Manning G."/>
            <person name="Martin F."/>
            <person name="Muraguchi H."/>
            <person name="Natvig D.O."/>
            <person name="Palmerini H."/>
            <person name="Ramesh M.A."/>
            <person name="Rehmeyer C.J."/>
            <person name="Roe B.A."/>
            <person name="Shenoy N."/>
            <person name="Stanke M."/>
            <person name="Ter-Hovhannisyan V."/>
            <person name="Tunlid A."/>
            <person name="Velagapudi R."/>
            <person name="Vision T.J."/>
            <person name="Zeng Q."/>
            <person name="Zolan M.E."/>
            <person name="Pukkila P.J."/>
        </authorList>
    </citation>
    <scope>NUCLEOTIDE SEQUENCE [LARGE SCALE GENOMIC DNA]</scope>
    <source>
        <strain evidence="9">Okayama-7 / 130 / ATCC MYA-4618 / FGSC 9003</strain>
    </source>
</reference>
<dbReference type="GO" id="GO:0003725">
    <property type="term" value="F:double-stranded RNA binding"/>
    <property type="evidence" value="ECO:0007669"/>
    <property type="project" value="TreeGrafter"/>
</dbReference>
<evidence type="ECO:0000256" key="3">
    <source>
        <dbReference type="ARBA" id="ARBA00022801"/>
    </source>
</evidence>
<evidence type="ECO:0000256" key="2">
    <source>
        <dbReference type="ARBA" id="ARBA00022759"/>
    </source>
</evidence>
<dbReference type="Proteomes" id="UP000001861">
    <property type="component" value="Unassembled WGS sequence"/>
</dbReference>
<dbReference type="InParanoid" id="A8NRZ2"/>
<dbReference type="CDD" id="cd00593">
    <property type="entry name" value="RIBOc"/>
    <property type="match status" value="1"/>
</dbReference>
<dbReference type="RefSeq" id="XP_001835893.1">
    <property type="nucleotide sequence ID" value="XM_001835841.1"/>
</dbReference>
<dbReference type="OMA" id="DWISHLI"/>
<dbReference type="InterPro" id="IPR000999">
    <property type="entry name" value="RNase_III_dom"/>
</dbReference>
<dbReference type="CDD" id="cd10845">
    <property type="entry name" value="DSRM_RNAse_III_family"/>
    <property type="match status" value="1"/>
</dbReference>
<dbReference type="PROSITE" id="PS50137">
    <property type="entry name" value="DS_RBD"/>
    <property type="match status" value="1"/>
</dbReference>
<name>A8NRZ2_COPC7</name>
<keyword evidence="3" id="KW-0378">Hydrolase</keyword>
<dbReference type="OrthoDB" id="3353871at2759"/>
<dbReference type="Pfam" id="PF14622">
    <property type="entry name" value="Ribonucleas_3_3"/>
    <property type="match status" value="1"/>
</dbReference>
<dbReference type="PROSITE" id="PS50142">
    <property type="entry name" value="RNASE_3_2"/>
    <property type="match status" value="1"/>
</dbReference>
<dbReference type="InterPro" id="IPR036389">
    <property type="entry name" value="RNase_III_sf"/>
</dbReference>
<evidence type="ECO:0000313" key="8">
    <source>
        <dbReference type="EMBL" id="EAU85958.1"/>
    </source>
</evidence>
<evidence type="ECO:0000256" key="1">
    <source>
        <dbReference type="ARBA" id="ARBA00022722"/>
    </source>
</evidence>
<accession>A8NRZ2</accession>
<dbReference type="GeneID" id="6012428"/>
<evidence type="ECO:0000256" key="5">
    <source>
        <dbReference type="PROSITE-ProRule" id="PRU00266"/>
    </source>
</evidence>
<dbReference type="eggNOG" id="ENOG502SNSJ">
    <property type="taxonomic scope" value="Eukaryota"/>
</dbReference>
<dbReference type="SMART" id="SM00535">
    <property type="entry name" value="RIBOc"/>
    <property type="match status" value="1"/>
</dbReference>
<evidence type="ECO:0008006" key="10">
    <source>
        <dbReference type="Google" id="ProtNLM"/>
    </source>
</evidence>
<evidence type="ECO:0000259" key="7">
    <source>
        <dbReference type="PROSITE" id="PS50142"/>
    </source>
</evidence>
<proteinExistence type="predicted"/>
<keyword evidence="2" id="KW-0255">Endonuclease</keyword>
<dbReference type="Gene3D" id="1.10.1520.10">
    <property type="entry name" value="Ribonuclease III domain"/>
    <property type="match status" value="1"/>
</dbReference>
<comment type="caution">
    <text evidence="8">The sequence shown here is derived from an EMBL/GenBank/DDBJ whole genome shotgun (WGS) entry which is preliminary data.</text>
</comment>
<dbReference type="SUPFAM" id="SSF69065">
    <property type="entry name" value="RNase III domain-like"/>
    <property type="match status" value="1"/>
</dbReference>
<dbReference type="InterPro" id="IPR014720">
    <property type="entry name" value="dsRBD_dom"/>
</dbReference>
<feature type="domain" description="DRBM" evidence="6">
    <location>
        <begin position="230"/>
        <end position="297"/>
    </location>
</feature>
<evidence type="ECO:0000313" key="9">
    <source>
        <dbReference type="Proteomes" id="UP000001861"/>
    </source>
</evidence>
<dbReference type="PANTHER" id="PTHR11207">
    <property type="entry name" value="RIBONUCLEASE III"/>
    <property type="match status" value="1"/>
</dbReference>
<keyword evidence="9" id="KW-1185">Reference proteome</keyword>
<protein>
    <recommendedName>
        <fullName evidence="10">DRBM domain-containing protein</fullName>
    </recommendedName>
</protein>
<feature type="domain" description="RNase III" evidence="7">
    <location>
        <begin position="1"/>
        <end position="131"/>
    </location>
</feature>
<dbReference type="Pfam" id="PF00035">
    <property type="entry name" value="dsrm"/>
    <property type="match status" value="1"/>
</dbReference>
<dbReference type="GO" id="GO:0005634">
    <property type="term" value="C:nucleus"/>
    <property type="evidence" value="ECO:0007669"/>
    <property type="project" value="TreeGrafter"/>
</dbReference>
<dbReference type="GO" id="GO:0010468">
    <property type="term" value="P:regulation of gene expression"/>
    <property type="evidence" value="ECO:0007669"/>
    <property type="project" value="TreeGrafter"/>
</dbReference>
<dbReference type="GO" id="GO:0006396">
    <property type="term" value="P:RNA processing"/>
    <property type="evidence" value="ECO:0007669"/>
    <property type="project" value="InterPro"/>
</dbReference>
<dbReference type="KEGG" id="cci:CC1G_02981"/>
<keyword evidence="1" id="KW-0540">Nuclease</keyword>
<dbReference type="Gene3D" id="3.30.160.20">
    <property type="match status" value="1"/>
</dbReference>
<dbReference type="SMART" id="SM00358">
    <property type="entry name" value="DSRM"/>
    <property type="match status" value="1"/>
</dbReference>
<dbReference type="EMBL" id="AACS02000008">
    <property type="protein sequence ID" value="EAU85958.1"/>
    <property type="molecule type" value="Genomic_DNA"/>
</dbReference>
<gene>
    <name evidence="8" type="ORF">CC1G_02981</name>
</gene>
<sequence>MANLPPLPKIEGDVELLLDVFTHKSLRMTGAPLNEDYGDTDRLAELGAYVLQMVVATHWFHAKNPSLPADQLSARIKESLSDTTVDTWMNAYGLKTKLRIAPSEMERSMNSSTEMRKVFETYVGAVYFRNRNGLKEIQQWISRLIDPNGATAILEDMPTHRTASPPVPSSPPAAQRYVPMQFAPPPQPMAPPPPMPPGTPYGRGPTGFAQGAHGMHTTTGQGHVVQQNLVTVALMNQKAAQNGVHVTYPAEQSGPPHAPLWHVRCCLNGKEYGRGTGRSQKIAKEEAARQAWTAMGWHQ</sequence>
<evidence type="ECO:0000256" key="4">
    <source>
        <dbReference type="ARBA" id="ARBA00022884"/>
    </source>
</evidence>
<keyword evidence="4 5" id="KW-0694">RNA-binding</keyword>